<comment type="caution">
    <text evidence="2">The sequence shown here is derived from an EMBL/GenBank/DDBJ whole genome shotgun (WGS) entry which is preliminary data.</text>
</comment>
<dbReference type="InParanoid" id="A0A7J7D3E6"/>
<dbReference type="Proteomes" id="UP000593562">
    <property type="component" value="Unassembled WGS sequence"/>
</dbReference>
<evidence type="ECO:0000313" key="2">
    <source>
        <dbReference type="EMBL" id="KAF5740874.1"/>
    </source>
</evidence>
<dbReference type="Gene3D" id="1.10.287.110">
    <property type="entry name" value="DnaJ domain"/>
    <property type="match status" value="1"/>
</dbReference>
<dbReference type="PRINTS" id="PR00625">
    <property type="entry name" value="JDOMAIN"/>
</dbReference>
<proteinExistence type="predicted"/>
<dbReference type="OrthoDB" id="445556at2759"/>
<dbReference type="InterPro" id="IPR001623">
    <property type="entry name" value="DnaJ_domain"/>
</dbReference>
<dbReference type="CDD" id="cd06257">
    <property type="entry name" value="DnaJ"/>
    <property type="match status" value="1"/>
</dbReference>
<dbReference type="PANTHER" id="PTHR44240">
    <property type="entry name" value="DNAJ DOMAIN (PROKARYOTIC HEAT SHOCK PROTEIN)-RELATED"/>
    <property type="match status" value="1"/>
</dbReference>
<dbReference type="SMART" id="SM00271">
    <property type="entry name" value="DnaJ"/>
    <property type="match status" value="1"/>
</dbReference>
<dbReference type="InterPro" id="IPR036869">
    <property type="entry name" value="J_dom_sf"/>
</dbReference>
<sequence>MASTSSFLSMASCGTNGLPLKANRVGFRPLRVSAVCTSTAERARPGVASLYEVLGIPMGATCKEIKAAYRKLARVVHPDVAINSENQNRGSEFMKIHEAYSTLSDPVKRADYDRMLYGSRWPLISSSFSISASDVTVSSTGSRFSGYTGRTWETDQCW</sequence>
<keyword evidence="3" id="KW-1185">Reference proteome</keyword>
<dbReference type="SUPFAM" id="SSF46565">
    <property type="entry name" value="Chaperone J-domain"/>
    <property type="match status" value="1"/>
</dbReference>
<dbReference type="EMBL" id="JAAARO010000011">
    <property type="protein sequence ID" value="KAF5740874.1"/>
    <property type="molecule type" value="Genomic_DNA"/>
</dbReference>
<dbReference type="PROSITE" id="PS00636">
    <property type="entry name" value="DNAJ_1"/>
    <property type="match status" value="1"/>
</dbReference>
<dbReference type="PANTHER" id="PTHR44240:SF10">
    <property type="entry name" value="J DOMAIN-CONTAINING PROTEIN"/>
    <property type="match status" value="1"/>
</dbReference>
<evidence type="ECO:0000259" key="1">
    <source>
        <dbReference type="PROSITE" id="PS50076"/>
    </source>
</evidence>
<dbReference type="InterPro" id="IPR018253">
    <property type="entry name" value="DnaJ_domain_CS"/>
</dbReference>
<evidence type="ECO:0000313" key="3">
    <source>
        <dbReference type="Proteomes" id="UP000593562"/>
    </source>
</evidence>
<accession>A0A7J7D3E6</accession>
<dbReference type="InterPro" id="IPR052276">
    <property type="entry name" value="Diphthamide-biosynth_chaperone"/>
</dbReference>
<name>A0A7J7D3E6_TRIWF</name>
<gene>
    <name evidence="2" type="ORF">HS088_TW11G00954</name>
</gene>
<protein>
    <recommendedName>
        <fullName evidence="1">J domain-containing protein</fullName>
    </recommendedName>
</protein>
<reference evidence="2 3" key="1">
    <citation type="journal article" date="2020" name="Nat. Commun.">
        <title>Genome of Tripterygium wilfordii and identification of cytochrome P450 involved in triptolide biosynthesis.</title>
        <authorList>
            <person name="Tu L."/>
            <person name="Su P."/>
            <person name="Zhang Z."/>
            <person name="Gao L."/>
            <person name="Wang J."/>
            <person name="Hu T."/>
            <person name="Zhou J."/>
            <person name="Zhang Y."/>
            <person name="Zhao Y."/>
            <person name="Liu Y."/>
            <person name="Song Y."/>
            <person name="Tong Y."/>
            <person name="Lu Y."/>
            <person name="Yang J."/>
            <person name="Xu C."/>
            <person name="Jia M."/>
            <person name="Peters R.J."/>
            <person name="Huang L."/>
            <person name="Gao W."/>
        </authorList>
    </citation>
    <scope>NUCLEOTIDE SEQUENCE [LARGE SCALE GENOMIC DNA]</scope>
    <source>
        <strain evidence="3">cv. XIE 37</strain>
        <tissue evidence="2">Leaf</tissue>
    </source>
</reference>
<dbReference type="Pfam" id="PF00226">
    <property type="entry name" value="DnaJ"/>
    <property type="match status" value="1"/>
</dbReference>
<organism evidence="2 3">
    <name type="scientific">Tripterygium wilfordii</name>
    <name type="common">Thunder God vine</name>
    <dbReference type="NCBI Taxonomy" id="458696"/>
    <lineage>
        <taxon>Eukaryota</taxon>
        <taxon>Viridiplantae</taxon>
        <taxon>Streptophyta</taxon>
        <taxon>Embryophyta</taxon>
        <taxon>Tracheophyta</taxon>
        <taxon>Spermatophyta</taxon>
        <taxon>Magnoliopsida</taxon>
        <taxon>eudicotyledons</taxon>
        <taxon>Gunneridae</taxon>
        <taxon>Pentapetalae</taxon>
        <taxon>rosids</taxon>
        <taxon>fabids</taxon>
        <taxon>Celastrales</taxon>
        <taxon>Celastraceae</taxon>
        <taxon>Tripterygium</taxon>
    </lineage>
</organism>
<dbReference type="AlphaFoldDB" id="A0A7J7D3E6"/>
<feature type="domain" description="J" evidence="1">
    <location>
        <begin position="49"/>
        <end position="116"/>
    </location>
</feature>
<dbReference type="PROSITE" id="PS50076">
    <property type="entry name" value="DNAJ_2"/>
    <property type="match status" value="1"/>
</dbReference>